<feature type="compositionally biased region" description="Pro residues" evidence="17">
    <location>
        <begin position="381"/>
        <end position="398"/>
    </location>
</feature>
<keyword evidence="8" id="KW-0479">Metal-binding</keyword>
<dbReference type="InterPro" id="IPR011537">
    <property type="entry name" value="NADH-UbQ_OxRdtase_suF"/>
</dbReference>
<dbReference type="InterPro" id="IPR037207">
    <property type="entry name" value="Nuop51_4Fe4S-bd_sf"/>
</dbReference>
<comment type="subunit">
    <text evidence="15">Core subunit of respiratory chain NADH dehydrogenase (Complex I) which is composed of 45 different subunits. This is a component of the flavoprotein-sulfur (FP) fragment of the enzyme. Interacts with RAB5IF.</text>
</comment>
<evidence type="ECO:0000256" key="12">
    <source>
        <dbReference type="ARBA" id="ARBA00023027"/>
    </source>
</evidence>
<dbReference type="InterPro" id="IPR050837">
    <property type="entry name" value="ComplexI_51kDa_subunit"/>
</dbReference>
<feature type="region of interest" description="Disordered" evidence="17">
    <location>
        <begin position="821"/>
        <end position="860"/>
    </location>
</feature>
<accession>A0A6J1LJ95</accession>
<evidence type="ECO:0000256" key="3">
    <source>
        <dbReference type="ARBA" id="ARBA00007523"/>
    </source>
</evidence>
<evidence type="ECO:0000256" key="11">
    <source>
        <dbReference type="ARBA" id="ARBA00023014"/>
    </source>
</evidence>
<dbReference type="PANTHER" id="PTHR11780:SF10">
    <property type="entry name" value="NADH DEHYDROGENASE [UBIQUINONE] FLAVOPROTEIN 1, MITOCHONDRIAL"/>
    <property type="match status" value="1"/>
</dbReference>
<evidence type="ECO:0000256" key="13">
    <source>
        <dbReference type="ARBA" id="ARBA00030807"/>
    </source>
</evidence>
<dbReference type="Pfam" id="PF22461">
    <property type="entry name" value="SLBB_2"/>
    <property type="match status" value="1"/>
</dbReference>
<evidence type="ECO:0000313" key="20">
    <source>
        <dbReference type="RefSeq" id="XP_023167315.2"/>
    </source>
</evidence>
<feature type="compositionally biased region" description="Polar residues" evidence="17">
    <location>
        <begin position="299"/>
        <end position="316"/>
    </location>
</feature>
<keyword evidence="5" id="KW-0004">4Fe-4S</keyword>
<dbReference type="OMA" id="RIREPKM"/>
<comment type="cofactor">
    <cofactor evidence="1">
        <name>FMN</name>
        <dbReference type="ChEBI" id="CHEBI:58210"/>
    </cofactor>
</comment>
<dbReference type="NCBIfam" id="NF010120">
    <property type="entry name" value="PRK13596.1"/>
    <property type="match status" value="1"/>
</dbReference>
<dbReference type="InterPro" id="IPR037225">
    <property type="entry name" value="Nuo51_FMN-bd_sf"/>
</dbReference>
<feature type="compositionally biased region" description="Low complexity" evidence="17">
    <location>
        <begin position="369"/>
        <end position="380"/>
    </location>
</feature>
<feature type="compositionally biased region" description="Basic and acidic residues" evidence="17">
    <location>
        <begin position="153"/>
        <end position="162"/>
    </location>
</feature>
<dbReference type="GO" id="GO:0010181">
    <property type="term" value="F:FMN binding"/>
    <property type="evidence" value="ECO:0007669"/>
    <property type="project" value="InterPro"/>
</dbReference>
<dbReference type="Pfam" id="PF01512">
    <property type="entry name" value="Complex1_51K"/>
    <property type="match status" value="1"/>
</dbReference>
<evidence type="ECO:0000313" key="19">
    <source>
        <dbReference type="Proteomes" id="UP000504633"/>
    </source>
</evidence>
<dbReference type="NCBIfam" id="TIGR01959">
    <property type="entry name" value="nuoF_fam"/>
    <property type="match status" value="1"/>
</dbReference>
<evidence type="ECO:0000256" key="9">
    <source>
        <dbReference type="ARBA" id="ARBA00022967"/>
    </source>
</evidence>
<evidence type="ECO:0000256" key="1">
    <source>
        <dbReference type="ARBA" id="ARBA00001917"/>
    </source>
</evidence>
<dbReference type="RefSeq" id="XP_023167315.2">
    <property type="nucleotide sequence ID" value="XM_023311547.2"/>
</dbReference>
<evidence type="ECO:0000256" key="14">
    <source>
        <dbReference type="ARBA" id="ARBA00030999"/>
    </source>
</evidence>
<dbReference type="GO" id="GO:0008137">
    <property type="term" value="F:NADH dehydrogenase (ubiquinone) activity"/>
    <property type="evidence" value="ECO:0007669"/>
    <property type="project" value="UniProtKB-EC"/>
</dbReference>
<comment type="catalytic activity">
    <reaction evidence="16">
        <text>a ubiquinone + NADH + 5 H(+)(in) = a ubiquinol + NAD(+) + 4 H(+)(out)</text>
        <dbReference type="Rhea" id="RHEA:29091"/>
        <dbReference type="Rhea" id="RHEA-COMP:9565"/>
        <dbReference type="Rhea" id="RHEA-COMP:9566"/>
        <dbReference type="ChEBI" id="CHEBI:15378"/>
        <dbReference type="ChEBI" id="CHEBI:16389"/>
        <dbReference type="ChEBI" id="CHEBI:17976"/>
        <dbReference type="ChEBI" id="CHEBI:57540"/>
        <dbReference type="ChEBI" id="CHEBI:57945"/>
        <dbReference type="EC" id="7.1.1.2"/>
    </reaction>
    <physiologicalReaction direction="left-to-right" evidence="16">
        <dbReference type="Rhea" id="RHEA:29092"/>
    </physiologicalReaction>
</comment>
<evidence type="ECO:0000256" key="6">
    <source>
        <dbReference type="ARBA" id="ARBA00022630"/>
    </source>
</evidence>
<dbReference type="InterPro" id="IPR019575">
    <property type="entry name" value="Nuop51_4Fe4S-bd"/>
</dbReference>
<dbReference type="FunFam" id="3.10.20.600:FF:000001">
    <property type="entry name" value="NADH dehydrogenase [ubiquinone] flavoprotein 1, mitochondrial"/>
    <property type="match status" value="1"/>
</dbReference>
<dbReference type="InterPro" id="IPR011538">
    <property type="entry name" value="Nuo51_FMN-bd"/>
</dbReference>
<dbReference type="InterPro" id="IPR001949">
    <property type="entry name" value="NADH-UbQ_OxRdtase_51kDa_CS"/>
</dbReference>
<comment type="similarity">
    <text evidence="3">Belongs to the complex I 51 kDa subunit family.</text>
</comment>
<name>A0A6J1LJ95_DROHY</name>
<dbReference type="Pfam" id="PF10589">
    <property type="entry name" value="NADH_4Fe-4S"/>
    <property type="match status" value="1"/>
</dbReference>
<dbReference type="SUPFAM" id="SSF140490">
    <property type="entry name" value="Nqo1C-terminal domain-like"/>
    <property type="match status" value="1"/>
</dbReference>
<keyword evidence="7" id="KW-0288">FMN</keyword>
<evidence type="ECO:0000259" key="18">
    <source>
        <dbReference type="SMART" id="SM00928"/>
    </source>
</evidence>
<protein>
    <recommendedName>
        <fullName evidence="4">NADH dehydrogenase [ubiquinone] flavoprotein 1, mitochondrial</fullName>
    </recommendedName>
    <alternativeName>
        <fullName evidence="13">Complex I-51kD</fullName>
    </alternativeName>
    <alternativeName>
        <fullName evidence="14">NADH-ubiquinone oxidoreductase 51 kDa subunit</fullName>
    </alternativeName>
</protein>
<proteinExistence type="inferred from homology"/>
<feature type="compositionally biased region" description="Polar residues" evidence="17">
    <location>
        <begin position="325"/>
        <end position="334"/>
    </location>
</feature>
<dbReference type="Proteomes" id="UP000504633">
    <property type="component" value="Unplaced"/>
</dbReference>
<keyword evidence="6" id="KW-0285">Flavoprotein</keyword>
<dbReference type="CTD" id="36998"/>
<dbReference type="GeneID" id="111597032"/>
<dbReference type="Gene3D" id="3.10.20.600">
    <property type="match status" value="1"/>
</dbReference>
<gene>
    <name evidence="20" type="primary">LOC111597032</name>
</gene>
<dbReference type="Gene3D" id="1.20.1440.230">
    <property type="entry name" value="NADH-ubiquinone oxidoreductase 51kDa subunit, iron-sulphur binding domain"/>
    <property type="match status" value="1"/>
</dbReference>
<sequence length="860" mass="94513">MFALLLRNQVPSSCNFPFAISHLRRTLAVRKMPHEPDKGLDESGQIMEAMKTQKLDDMRIKINEGNFGSPASILLAHSTDGKHVLRLSIRHVATQKYNSVIFLPAKMPKTMTMSTQAIDNDSDTNKQADQKTTKVNDSDSDTKMKANQESNDSPEKESDVSSKFKRMYSNRECSKPLRSINRTTKPEFSEKRHAYVREWIRKWKENRILEPKAKLREKLIRKIPVHSKMLENFPIKSVRKKNKFPINARILETDDIEVAEKLENAKKSYFRYKKPKPEPIRCHFKIEQREMRKIAKNLGKTSPLNDSKNSTTQKSLTKPPPGSAKSFSTFGPASPQATEVLEGLKVPGVSTILSAGKAGPPAKPGTGGKAPASGAATGKPPSRPPPPKGPPPGTPPPQTKTTFGPLKDSDRIFTNLYGRHDWRLKAAMKRGDWYKTKEIIEKGSPWIINEIKTSGLRGRGGAGFPTGLKYSFMNKPPDGRPKFLVVNADEGEPGTCKDREILRHDPHKLVEGCLIVGHAMGANTGFIYVRGEFFNETCNLQYAIAEAYKEGFLGKNACGSGYDFDLYIQRGAGAYVCGEETSLIESLEGKAGKPRSKPPFPADIGVFGCPSTVTNVETVAVVSTICRRGGKWFASFGRTRNSGTKLFNISGHVKRPCTVEEELSMPTRELIERHAGGVTGGWDNLLAIIPGGSSTPCIPLEDASKSIHDYDGLMAVRSSLGTGAIIVMSKKTDIIKAIARLSAFYKHESCGQCTPCREGLHWVHLIMQRFVTGQAKPSEIDMLWEITKQIEGHTICALGDGAAWPPQGLIRHFRPVIEERMRQHAEATSGKATAGAAAGTTTATAKMSVSDGGVSTSKSS</sequence>
<dbReference type="GO" id="GO:0046872">
    <property type="term" value="F:metal ion binding"/>
    <property type="evidence" value="ECO:0007669"/>
    <property type="project" value="UniProtKB-KW"/>
</dbReference>
<dbReference type="PANTHER" id="PTHR11780">
    <property type="entry name" value="NADH-UBIQUINONE OXIDOREDUCTASE FLAVOPROTEIN 1 NDUFV1"/>
    <property type="match status" value="1"/>
</dbReference>
<keyword evidence="12" id="KW-0520">NAD</keyword>
<dbReference type="SUPFAM" id="SSF142019">
    <property type="entry name" value="Nqo1 FMN-binding domain-like"/>
    <property type="match status" value="1"/>
</dbReference>
<evidence type="ECO:0000256" key="5">
    <source>
        <dbReference type="ARBA" id="ARBA00022485"/>
    </source>
</evidence>
<dbReference type="Gene3D" id="3.40.50.11540">
    <property type="entry name" value="NADH-ubiquinone oxidoreductase 51kDa subunit"/>
    <property type="match status" value="1"/>
</dbReference>
<dbReference type="PROSITE" id="PS00645">
    <property type="entry name" value="COMPLEX1_51K_2"/>
    <property type="match status" value="1"/>
</dbReference>
<feature type="domain" description="NADH-ubiquinone oxidoreductase 51kDa subunit iron-sulphur binding" evidence="18">
    <location>
        <begin position="735"/>
        <end position="780"/>
    </location>
</feature>
<dbReference type="AlphaFoldDB" id="A0A6J1LJ95"/>
<evidence type="ECO:0000256" key="2">
    <source>
        <dbReference type="ARBA" id="ARBA00001966"/>
    </source>
</evidence>
<dbReference type="PROSITE" id="PS00644">
    <property type="entry name" value="COMPLEX1_51K_1"/>
    <property type="match status" value="1"/>
</dbReference>
<organism evidence="19 20">
    <name type="scientific">Drosophila hydei</name>
    <name type="common">Fruit fly</name>
    <dbReference type="NCBI Taxonomy" id="7224"/>
    <lineage>
        <taxon>Eukaryota</taxon>
        <taxon>Metazoa</taxon>
        <taxon>Ecdysozoa</taxon>
        <taxon>Arthropoda</taxon>
        <taxon>Hexapoda</taxon>
        <taxon>Insecta</taxon>
        <taxon>Pterygota</taxon>
        <taxon>Neoptera</taxon>
        <taxon>Endopterygota</taxon>
        <taxon>Diptera</taxon>
        <taxon>Brachycera</taxon>
        <taxon>Muscomorpha</taxon>
        <taxon>Ephydroidea</taxon>
        <taxon>Drosophilidae</taxon>
        <taxon>Drosophila</taxon>
    </lineage>
</organism>
<dbReference type="OrthoDB" id="42889at2759"/>
<feature type="region of interest" description="Disordered" evidence="17">
    <location>
        <begin position="296"/>
        <end position="334"/>
    </location>
</feature>
<feature type="region of interest" description="Disordered" evidence="17">
    <location>
        <begin position="116"/>
        <end position="170"/>
    </location>
</feature>
<dbReference type="GO" id="GO:0005739">
    <property type="term" value="C:mitochondrion"/>
    <property type="evidence" value="ECO:0007669"/>
    <property type="project" value="UniProtKB-ARBA"/>
</dbReference>
<keyword evidence="9" id="KW-1278">Translocase</keyword>
<comment type="cofactor">
    <cofactor evidence="2">
        <name>[4Fe-4S] cluster</name>
        <dbReference type="ChEBI" id="CHEBI:49883"/>
    </cofactor>
</comment>
<dbReference type="SUPFAM" id="SSF142984">
    <property type="entry name" value="Nqo1 middle domain-like"/>
    <property type="match status" value="1"/>
</dbReference>
<feature type="region of interest" description="Disordered" evidence="17">
    <location>
        <begin position="355"/>
        <end position="410"/>
    </location>
</feature>
<evidence type="ECO:0000256" key="10">
    <source>
        <dbReference type="ARBA" id="ARBA00023004"/>
    </source>
</evidence>
<dbReference type="GO" id="GO:0006120">
    <property type="term" value="P:mitochondrial electron transport, NADH to ubiquinone"/>
    <property type="evidence" value="ECO:0007669"/>
    <property type="project" value="UniProtKB-ARBA"/>
</dbReference>
<feature type="compositionally biased region" description="Low complexity" evidence="17">
    <location>
        <begin position="826"/>
        <end position="845"/>
    </location>
</feature>
<evidence type="ECO:0000256" key="17">
    <source>
        <dbReference type="SAM" id="MobiDB-lite"/>
    </source>
</evidence>
<evidence type="ECO:0000256" key="8">
    <source>
        <dbReference type="ARBA" id="ARBA00022723"/>
    </source>
</evidence>
<dbReference type="GO" id="GO:0051287">
    <property type="term" value="F:NAD binding"/>
    <property type="evidence" value="ECO:0007669"/>
    <property type="project" value="InterPro"/>
</dbReference>
<evidence type="ECO:0000256" key="7">
    <source>
        <dbReference type="ARBA" id="ARBA00022643"/>
    </source>
</evidence>
<dbReference type="SMART" id="SM00928">
    <property type="entry name" value="NADH_4Fe-4S"/>
    <property type="match status" value="1"/>
</dbReference>
<evidence type="ECO:0000256" key="15">
    <source>
        <dbReference type="ARBA" id="ARBA00046881"/>
    </source>
</evidence>
<dbReference type="InterPro" id="IPR054765">
    <property type="entry name" value="SLBB_dom"/>
</dbReference>
<feature type="compositionally biased region" description="Basic and acidic residues" evidence="17">
    <location>
        <begin position="123"/>
        <end position="146"/>
    </location>
</feature>
<evidence type="ECO:0000256" key="4">
    <source>
        <dbReference type="ARBA" id="ARBA00022402"/>
    </source>
</evidence>
<dbReference type="FunFam" id="3.40.50.11540:FF:000001">
    <property type="entry name" value="NADH dehydrogenase [ubiquinone] flavoprotein 1, mitochondrial"/>
    <property type="match status" value="1"/>
</dbReference>
<keyword evidence="11" id="KW-0411">Iron-sulfur</keyword>
<dbReference type="GO" id="GO:0051539">
    <property type="term" value="F:4 iron, 4 sulfur cluster binding"/>
    <property type="evidence" value="ECO:0007669"/>
    <property type="project" value="UniProtKB-KW"/>
</dbReference>
<keyword evidence="19" id="KW-1185">Reference proteome</keyword>
<reference evidence="20" key="1">
    <citation type="submission" date="2025-08" db="UniProtKB">
        <authorList>
            <consortium name="RefSeq"/>
        </authorList>
    </citation>
    <scope>IDENTIFICATION</scope>
    <source>
        <strain evidence="20">15085-1641.00</strain>
        <tissue evidence="20">Whole body</tissue>
    </source>
</reference>
<dbReference type="FunFam" id="1.20.1440.230:FF:000001">
    <property type="entry name" value="Mitochondrial NADH dehydrogenase flavoprotein 1"/>
    <property type="match status" value="1"/>
</dbReference>
<keyword evidence="10" id="KW-0408">Iron</keyword>
<dbReference type="KEGG" id="dhe:111597032"/>
<evidence type="ECO:0000256" key="16">
    <source>
        <dbReference type="ARBA" id="ARBA00048769"/>
    </source>
</evidence>